<keyword evidence="6" id="KW-0325">Glycoprotein</keyword>
<dbReference type="RefSeq" id="XP_067080243.1">
    <property type="nucleotide sequence ID" value="XM_067224142.1"/>
</dbReference>
<keyword evidence="4" id="KW-0336">GPI-anchor</keyword>
<accession>A0A1G4IAW9</accession>
<comment type="function">
    <text evidence="1">VSG forms a coat on the surface of the parasite. The trypanosome evades the immune response of the host by expressing a series of antigenically distinct VSGs from an estimated 1000 VSG genes.</text>
</comment>
<feature type="compositionally biased region" description="Basic and acidic residues" evidence="8">
    <location>
        <begin position="13"/>
        <end position="23"/>
    </location>
</feature>
<evidence type="ECO:0008006" key="11">
    <source>
        <dbReference type="Google" id="ProtNLM"/>
    </source>
</evidence>
<dbReference type="GO" id="GO:0005886">
    <property type="term" value="C:plasma membrane"/>
    <property type="evidence" value="ECO:0007669"/>
    <property type="project" value="UniProtKB-SubCell"/>
</dbReference>
<evidence type="ECO:0000256" key="8">
    <source>
        <dbReference type="SAM" id="MobiDB-lite"/>
    </source>
</evidence>
<evidence type="ECO:0000313" key="10">
    <source>
        <dbReference type="Proteomes" id="UP000195570"/>
    </source>
</evidence>
<protein>
    <recommendedName>
        <fullName evidence="11">Variant surface glycoprotein</fullName>
    </recommendedName>
</protein>
<evidence type="ECO:0000256" key="7">
    <source>
        <dbReference type="ARBA" id="ARBA00023288"/>
    </source>
</evidence>
<name>A0A1G4IAW9_TRYEQ</name>
<dbReference type="Proteomes" id="UP000195570">
    <property type="component" value="Unassembled WGS sequence"/>
</dbReference>
<dbReference type="InterPro" id="IPR027446">
    <property type="entry name" value="VSG_C_dom_sf"/>
</dbReference>
<keyword evidence="7" id="KW-0449">Lipoprotein</keyword>
<dbReference type="GeneID" id="92374750"/>
<evidence type="ECO:0000256" key="2">
    <source>
        <dbReference type="ARBA" id="ARBA00004609"/>
    </source>
</evidence>
<evidence type="ECO:0000256" key="3">
    <source>
        <dbReference type="ARBA" id="ARBA00022475"/>
    </source>
</evidence>
<dbReference type="GO" id="GO:0098552">
    <property type="term" value="C:side of membrane"/>
    <property type="evidence" value="ECO:0007669"/>
    <property type="project" value="UniProtKB-KW"/>
</dbReference>
<sequence>MSLPFLTGSDCQKPAEEDSKEPAINRTRLVHYLCKNRKEMPKTQKSIKSETVGSLTIDPVARQVALLALGENKKDNDSEQGKNAAKLLLGTDESKTIDKFSSALETDDLQLSQEKGESKTSIKAAAESDDYGLALAYFSGLALKRSKQTAKSVTATVQAKEDDCAGKKGTECKGKCELDGEIFKPKKKGKG</sequence>
<keyword evidence="5" id="KW-0472">Membrane</keyword>
<comment type="caution">
    <text evidence="9">The sequence shown here is derived from an EMBL/GenBank/DDBJ whole genome shotgun (WGS) entry which is preliminary data.</text>
</comment>
<evidence type="ECO:0000256" key="5">
    <source>
        <dbReference type="ARBA" id="ARBA00023136"/>
    </source>
</evidence>
<feature type="region of interest" description="Disordered" evidence="8">
    <location>
        <begin position="1"/>
        <end position="24"/>
    </location>
</feature>
<organism evidence="9 10">
    <name type="scientific">Trypanosoma equiperdum</name>
    <dbReference type="NCBI Taxonomy" id="5694"/>
    <lineage>
        <taxon>Eukaryota</taxon>
        <taxon>Discoba</taxon>
        <taxon>Euglenozoa</taxon>
        <taxon>Kinetoplastea</taxon>
        <taxon>Metakinetoplastina</taxon>
        <taxon>Trypanosomatida</taxon>
        <taxon>Trypanosomatidae</taxon>
        <taxon>Trypanosoma</taxon>
    </lineage>
</organism>
<dbReference type="SUPFAM" id="SSF118251">
    <property type="entry name" value="Variant surface glycoprotein MITAT 1.2, VSG 221, C-terminal domain"/>
    <property type="match status" value="1"/>
</dbReference>
<evidence type="ECO:0000256" key="1">
    <source>
        <dbReference type="ARBA" id="ARBA00002523"/>
    </source>
</evidence>
<dbReference type="EMBL" id="CZPT02001187">
    <property type="protein sequence ID" value="SCU69244.1"/>
    <property type="molecule type" value="Genomic_DNA"/>
</dbReference>
<gene>
    <name evidence="9" type="ORF">TEOVI_000081000</name>
</gene>
<evidence type="ECO:0000256" key="6">
    <source>
        <dbReference type="ARBA" id="ARBA00023180"/>
    </source>
</evidence>
<proteinExistence type="predicted"/>
<keyword evidence="10" id="KW-1185">Reference proteome</keyword>
<evidence type="ECO:0000256" key="4">
    <source>
        <dbReference type="ARBA" id="ARBA00022622"/>
    </source>
</evidence>
<keyword evidence="3" id="KW-1003">Cell membrane</keyword>
<dbReference type="AlphaFoldDB" id="A0A1G4IAW9"/>
<comment type="subcellular location">
    <subcellularLocation>
        <location evidence="2">Cell membrane</location>
        <topology evidence="2">Lipid-anchor</topology>
        <topology evidence="2">GPI-anchor</topology>
    </subcellularLocation>
</comment>
<evidence type="ECO:0000313" key="9">
    <source>
        <dbReference type="EMBL" id="SCU69244.1"/>
    </source>
</evidence>
<reference evidence="9" key="1">
    <citation type="submission" date="2016-09" db="EMBL/GenBank/DDBJ databases">
        <authorList>
            <person name="Hebert L."/>
            <person name="Moumen B."/>
        </authorList>
    </citation>
    <scope>NUCLEOTIDE SEQUENCE [LARGE SCALE GENOMIC DNA]</scope>
    <source>
        <strain evidence="9">OVI</strain>
    </source>
</reference>
<dbReference type="VEuPathDB" id="TriTrypDB:TEOVI_000081000"/>